<dbReference type="GO" id="GO:0005507">
    <property type="term" value="F:copper ion binding"/>
    <property type="evidence" value="ECO:0007669"/>
    <property type="project" value="InterPro"/>
</dbReference>
<feature type="domain" description="Plastocyanin-like" evidence="5">
    <location>
        <begin position="95"/>
        <end position="165"/>
    </location>
</feature>
<dbReference type="GO" id="GO:0005886">
    <property type="term" value="C:plasma membrane"/>
    <property type="evidence" value="ECO:0007669"/>
    <property type="project" value="TreeGrafter"/>
</dbReference>
<gene>
    <name evidence="6" type="ORF">DdX_05612</name>
</gene>
<evidence type="ECO:0000259" key="5">
    <source>
        <dbReference type="Pfam" id="PF07732"/>
    </source>
</evidence>
<dbReference type="GO" id="GO:0016491">
    <property type="term" value="F:oxidoreductase activity"/>
    <property type="evidence" value="ECO:0007669"/>
    <property type="project" value="UniProtKB-KW"/>
</dbReference>
<evidence type="ECO:0000256" key="1">
    <source>
        <dbReference type="ARBA" id="ARBA00010609"/>
    </source>
</evidence>
<keyword evidence="7" id="KW-1185">Reference proteome</keyword>
<sequence length="166" mass="18950">MAIPNKYGIYEFELVLEHRLTMSRTLPNRQAGVMDYNPETSSWTQRDASLFTECARNYTIVHSDDNALKKIEVLDDLGNCNFMHRRNKDDISVQHTGKHWRIVTINGQSPGETIVVPLGAQVIMHVKNRLHTEAVTVHLHGVDKRNMWYTDGVAMVQQCPIHPGSE</sequence>
<name>A0AAD4NCL9_9BILA</name>
<keyword evidence="3" id="KW-0560">Oxidoreductase</keyword>
<dbReference type="PANTHER" id="PTHR11709">
    <property type="entry name" value="MULTI-COPPER OXIDASE"/>
    <property type="match status" value="1"/>
</dbReference>
<protein>
    <submittedName>
        <fullName evidence="6">Multicopper oxidase domain-containing protein</fullName>
    </submittedName>
</protein>
<keyword evidence="4" id="KW-0186">Copper</keyword>
<dbReference type="InterPro" id="IPR011707">
    <property type="entry name" value="Cu-oxidase-like_N"/>
</dbReference>
<proteinExistence type="inferred from homology"/>
<evidence type="ECO:0000256" key="2">
    <source>
        <dbReference type="ARBA" id="ARBA00022723"/>
    </source>
</evidence>
<comment type="caution">
    <text evidence="6">The sequence shown here is derived from an EMBL/GenBank/DDBJ whole genome shotgun (WGS) entry which is preliminary data.</text>
</comment>
<dbReference type="GO" id="GO:0006826">
    <property type="term" value="P:iron ion transport"/>
    <property type="evidence" value="ECO:0007669"/>
    <property type="project" value="TreeGrafter"/>
</dbReference>
<evidence type="ECO:0000313" key="6">
    <source>
        <dbReference type="EMBL" id="KAI1720229.1"/>
    </source>
</evidence>
<reference evidence="6" key="1">
    <citation type="submission" date="2022-01" db="EMBL/GenBank/DDBJ databases">
        <title>Genome Sequence Resource for Two Populations of Ditylenchus destructor, the Migratory Endoparasitic Phytonematode.</title>
        <authorList>
            <person name="Zhang H."/>
            <person name="Lin R."/>
            <person name="Xie B."/>
        </authorList>
    </citation>
    <scope>NUCLEOTIDE SEQUENCE</scope>
    <source>
        <strain evidence="6">BazhouSP</strain>
    </source>
</reference>
<dbReference type="EMBL" id="JAKKPZ010000006">
    <property type="protein sequence ID" value="KAI1720229.1"/>
    <property type="molecule type" value="Genomic_DNA"/>
</dbReference>
<evidence type="ECO:0000256" key="3">
    <source>
        <dbReference type="ARBA" id="ARBA00023002"/>
    </source>
</evidence>
<dbReference type="Proteomes" id="UP001201812">
    <property type="component" value="Unassembled WGS sequence"/>
</dbReference>
<dbReference type="InterPro" id="IPR045087">
    <property type="entry name" value="Cu-oxidase_fam"/>
</dbReference>
<accession>A0AAD4NCL9</accession>
<dbReference type="InterPro" id="IPR008972">
    <property type="entry name" value="Cupredoxin"/>
</dbReference>
<keyword evidence="2" id="KW-0479">Metal-binding</keyword>
<dbReference type="AlphaFoldDB" id="A0AAD4NCL9"/>
<dbReference type="Pfam" id="PF07732">
    <property type="entry name" value="Cu-oxidase_3"/>
    <property type="match status" value="1"/>
</dbReference>
<dbReference type="Gene3D" id="2.60.40.420">
    <property type="entry name" value="Cupredoxins - blue copper proteins"/>
    <property type="match status" value="1"/>
</dbReference>
<evidence type="ECO:0000256" key="4">
    <source>
        <dbReference type="ARBA" id="ARBA00023008"/>
    </source>
</evidence>
<dbReference type="SUPFAM" id="SSF49503">
    <property type="entry name" value="Cupredoxins"/>
    <property type="match status" value="1"/>
</dbReference>
<dbReference type="PANTHER" id="PTHR11709:SF394">
    <property type="entry name" value="FI03373P-RELATED"/>
    <property type="match status" value="1"/>
</dbReference>
<evidence type="ECO:0000313" key="7">
    <source>
        <dbReference type="Proteomes" id="UP001201812"/>
    </source>
</evidence>
<organism evidence="6 7">
    <name type="scientific">Ditylenchus destructor</name>
    <dbReference type="NCBI Taxonomy" id="166010"/>
    <lineage>
        <taxon>Eukaryota</taxon>
        <taxon>Metazoa</taxon>
        <taxon>Ecdysozoa</taxon>
        <taxon>Nematoda</taxon>
        <taxon>Chromadorea</taxon>
        <taxon>Rhabditida</taxon>
        <taxon>Tylenchina</taxon>
        <taxon>Tylenchomorpha</taxon>
        <taxon>Sphaerularioidea</taxon>
        <taxon>Anguinidae</taxon>
        <taxon>Anguininae</taxon>
        <taxon>Ditylenchus</taxon>
    </lineage>
</organism>
<comment type="similarity">
    <text evidence="1">Belongs to the multicopper oxidase family.</text>
</comment>